<accession>A0AAX4JL84</accession>
<keyword evidence="2" id="KW-0472">Membrane</keyword>
<feature type="compositionally biased region" description="Polar residues" evidence="1">
    <location>
        <begin position="62"/>
        <end position="75"/>
    </location>
</feature>
<keyword evidence="4" id="KW-1185">Reference proteome</keyword>
<name>A0AAX4JL84_9TREE</name>
<dbReference type="AlphaFoldDB" id="A0AAX4JL84"/>
<gene>
    <name evidence="3" type="ORF">L201_001049</name>
</gene>
<dbReference type="Gene3D" id="3.40.30.10">
    <property type="entry name" value="Glutaredoxin"/>
    <property type="match status" value="1"/>
</dbReference>
<keyword evidence="2" id="KW-1133">Transmembrane helix</keyword>
<feature type="region of interest" description="Disordered" evidence="1">
    <location>
        <begin position="61"/>
        <end position="139"/>
    </location>
</feature>
<sequence>MSNNDEVTIFIPSFPPSPPTSPTRTMSTSPEWFSAPVKAPYRPSPLSTTIPLTALEEIDPFNNVQIDSDNVSDSLSPDPETPPLSPTRSLSSVSMDRRTNSSGSSGSGSDEEVVTPPAVPRRPSLQHHKGMPPSYFNLETITKEQRKNRKNKYRARFPSAPVSGSITPMWKIEEDVKSHGLTQLLEPFEGLLPHTRRDSEPTYILSEDSFVLTHVPTKTVTLSDFKVRMIRVPRWQRPIVIAIMSLLLFGSLCMVSWFQQSLMSAEHAKVIRQGEWMIKHAAMARAESDAVVDTEPGYRYEAPKHHSLKVQHKIAKRAEAGFTAQAAMANSAITNNKPVDFTMNKDEELATLMSFIVGTTSNTLPEIDINDPHSLEGFLPFDPRSPNAKKEIEELSKVHWEDHPLMILGKMRDPKLREIRALLKKYNLKPEPFYVDIDQRKDQIVLEKTLERLLGKQDSPYFLIKGKNLSKDSNKKLLELEKKETLIETISSSGTSIAKRLKRNKHQKEEERKENERVLGPKPIFE</sequence>
<dbReference type="GeneID" id="91091721"/>
<feature type="transmembrane region" description="Helical" evidence="2">
    <location>
        <begin position="238"/>
        <end position="258"/>
    </location>
</feature>
<feature type="region of interest" description="Disordered" evidence="1">
    <location>
        <begin position="497"/>
        <end position="526"/>
    </location>
</feature>
<dbReference type="RefSeq" id="XP_066072939.1">
    <property type="nucleotide sequence ID" value="XM_066216842.1"/>
</dbReference>
<feature type="region of interest" description="Disordered" evidence="1">
    <location>
        <begin position="1"/>
        <end position="47"/>
    </location>
</feature>
<proteinExistence type="predicted"/>
<evidence type="ECO:0008006" key="5">
    <source>
        <dbReference type="Google" id="ProtNLM"/>
    </source>
</evidence>
<dbReference type="EMBL" id="CP144098">
    <property type="protein sequence ID" value="WWC86176.1"/>
    <property type="molecule type" value="Genomic_DNA"/>
</dbReference>
<evidence type="ECO:0000256" key="2">
    <source>
        <dbReference type="SAM" id="Phobius"/>
    </source>
</evidence>
<evidence type="ECO:0000256" key="1">
    <source>
        <dbReference type="SAM" id="MobiDB-lite"/>
    </source>
</evidence>
<feature type="compositionally biased region" description="Basic and acidic residues" evidence="1">
    <location>
        <begin position="507"/>
        <end position="526"/>
    </location>
</feature>
<dbReference type="Proteomes" id="UP001355207">
    <property type="component" value="Chromosome 1"/>
</dbReference>
<keyword evidence="2" id="KW-0812">Transmembrane</keyword>
<evidence type="ECO:0000313" key="4">
    <source>
        <dbReference type="Proteomes" id="UP001355207"/>
    </source>
</evidence>
<evidence type="ECO:0000313" key="3">
    <source>
        <dbReference type="EMBL" id="WWC86176.1"/>
    </source>
</evidence>
<reference evidence="3 4" key="1">
    <citation type="submission" date="2024-01" db="EMBL/GenBank/DDBJ databases">
        <title>Comparative genomics of Cryptococcus and Kwoniella reveals pathogenesis evolution and contrasting modes of karyotype evolution via chromosome fusion or intercentromeric recombination.</title>
        <authorList>
            <person name="Coelho M.A."/>
            <person name="David-Palma M."/>
            <person name="Shea T."/>
            <person name="Bowers K."/>
            <person name="McGinley-Smith S."/>
            <person name="Mohammad A.W."/>
            <person name="Gnirke A."/>
            <person name="Yurkov A.M."/>
            <person name="Nowrousian M."/>
            <person name="Sun S."/>
            <person name="Cuomo C.A."/>
            <person name="Heitman J."/>
        </authorList>
    </citation>
    <scope>NUCLEOTIDE SEQUENCE [LARGE SCALE GENOMIC DNA]</scope>
    <source>
        <strain evidence="3 4">CBS 6074</strain>
    </source>
</reference>
<protein>
    <recommendedName>
        <fullName evidence="5">Glutathione transferase</fullName>
    </recommendedName>
</protein>
<organism evidence="3 4">
    <name type="scientific">Kwoniella dendrophila CBS 6074</name>
    <dbReference type="NCBI Taxonomy" id="1295534"/>
    <lineage>
        <taxon>Eukaryota</taxon>
        <taxon>Fungi</taxon>
        <taxon>Dikarya</taxon>
        <taxon>Basidiomycota</taxon>
        <taxon>Agaricomycotina</taxon>
        <taxon>Tremellomycetes</taxon>
        <taxon>Tremellales</taxon>
        <taxon>Cryptococcaceae</taxon>
        <taxon>Kwoniella</taxon>
    </lineage>
</organism>